<evidence type="ECO:0000256" key="1">
    <source>
        <dbReference type="ARBA" id="ARBA00006499"/>
    </source>
</evidence>
<evidence type="ECO:0000256" key="4">
    <source>
        <dbReference type="ARBA" id="ARBA00022487"/>
    </source>
</evidence>
<evidence type="ECO:0000256" key="5">
    <source>
        <dbReference type="ARBA" id="ARBA00022801"/>
    </source>
</evidence>
<dbReference type="GO" id="GO:0006631">
    <property type="term" value="P:fatty acid metabolic process"/>
    <property type="evidence" value="ECO:0007669"/>
    <property type="project" value="UniProtKB-KW"/>
</dbReference>
<evidence type="ECO:0000259" key="10">
    <source>
        <dbReference type="Pfam" id="PF02230"/>
    </source>
</evidence>
<keyword evidence="6" id="KW-0443">Lipid metabolism</keyword>
<dbReference type="GO" id="GO:0008474">
    <property type="term" value="F:palmitoyl-(protein) hydrolase activity"/>
    <property type="evidence" value="ECO:0007669"/>
    <property type="project" value="UniProtKB-EC"/>
</dbReference>
<evidence type="ECO:0000256" key="6">
    <source>
        <dbReference type="ARBA" id="ARBA00022832"/>
    </source>
</evidence>
<dbReference type="SUPFAM" id="SSF53474">
    <property type="entry name" value="alpha/beta-Hydrolases"/>
    <property type="match status" value="1"/>
</dbReference>
<dbReference type="OrthoDB" id="2418081at2759"/>
<comment type="function">
    <text evidence="7">Hydrolyzes fatty acids from S-acylated cysteine residues in proteins with a strong preference for palmitoylated G-alpha proteins over other acyl substrates. Mediates the deacylation of G-alpha proteins such as GPA1 in vivo, but has weak or no activity toward palmitoylated Ras proteins. Has weak lysophospholipase activity in vitro; however such activity may not exist in vivo.</text>
</comment>
<evidence type="ECO:0000313" key="11">
    <source>
        <dbReference type="EMBL" id="ODQ64008.1"/>
    </source>
</evidence>
<dbReference type="InterPro" id="IPR003140">
    <property type="entry name" value="PLipase/COase/thioEstase"/>
</dbReference>
<protein>
    <recommendedName>
        <fullName evidence="3">Acyl-protein thioesterase 1</fullName>
        <ecNumber evidence="2">3.1.2.22</ecNumber>
    </recommendedName>
    <alternativeName>
        <fullName evidence="8">Palmitoyl-protein hydrolase</fullName>
    </alternativeName>
</protein>
<dbReference type="GO" id="GO:0052689">
    <property type="term" value="F:carboxylic ester hydrolase activity"/>
    <property type="evidence" value="ECO:0007669"/>
    <property type="project" value="UniProtKB-KW"/>
</dbReference>
<dbReference type="STRING" id="857566.A0A1E3PF63"/>
<keyword evidence="6" id="KW-0276">Fatty acid metabolism</keyword>
<keyword evidence="5" id="KW-0378">Hydrolase</keyword>
<dbReference type="EC" id="3.1.2.22" evidence="2"/>
<feature type="domain" description="Phospholipase/carboxylesterase/thioesterase" evidence="10">
    <location>
        <begin position="14"/>
        <end position="225"/>
    </location>
</feature>
<accession>A0A1E3PF63</accession>
<evidence type="ECO:0000256" key="2">
    <source>
        <dbReference type="ARBA" id="ARBA00012423"/>
    </source>
</evidence>
<evidence type="ECO:0000256" key="8">
    <source>
        <dbReference type="ARBA" id="ARBA00031195"/>
    </source>
</evidence>
<organism evidence="11 12">
    <name type="scientific">Nadsonia fulvescens var. elongata DSM 6958</name>
    <dbReference type="NCBI Taxonomy" id="857566"/>
    <lineage>
        <taxon>Eukaryota</taxon>
        <taxon>Fungi</taxon>
        <taxon>Dikarya</taxon>
        <taxon>Ascomycota</taxon>
        <taxon>Saccharomycotina</taxon>
        <taxon>Dipodascomycetes</taxon>
        <taxon>Dipodascales</taxon>
        <taxon>Dipodascales incertae sedis</taxon>
        <taxon>Nadsonia</taxon>
    </lineage>
</organism>
<evidence type="ECO:0000256" key="7">
    <source>
        <dbReference type="ARBA" id="ARBA00029392"/>
    </source>
</evidence>
<dbReference type="InterPro" id="IPR050565">
    <property type="entry name" value="LYPA1-2/EST-like"/>
</dbReference>
<dbReference type="GO" id="GO:0005737">
    <property type="term" value="C:cytoplasm"/>
    <property type="evidence" value="ECO:0007669"/>
    <property type="project" value="TreeGrafter"/>
</dbReference>
<evidence type="ECO:0000256" key="3">
    <source>
        <dbReference type="ARBA" id="ARBA00014923"/>
    </source>
</evidence>
<dbReference type="EMBL" id="KV454413">
    <property type="protein sequence ID" value="ODQ64008.1"/>
    <property type="molecule type" value="Genomic_DNA"/>
</dbReference>
<reference evidence="11 12" key="1">
    <citation type="journal article" date="2016" name="Proc. Natl. Acad. Sci. U.S.A.">
        <title>Comparative genomics of biotechnologically important yeasts.</title>
        <authorList>
            <person name="Riley R."/>
            <person name="Haridas S."/>
            <person name="Wolfe K.H."/>
            <person name="Lopes M.R."/>
            <person name="Hittinger C.T."/>
            <person name="Goeker M."/>
            <person name="Salamov A.A."/>
            <person name="Wisecaver J.H."/>
            <person name="Long T.M."/>
            <person name="Calvey C.H."/>
            <person name="Aerts A.L."/>
            <person name="Barry K.W."/>
            <person name="Choi C."/>
            <person name="Clum A."/>
            <person name="Coughlan A.Y."/>
            <person name="Deshpande S."/>
            <person name="Douglass A.P."/>
            <person name="Hanson S.J."/>
            <person name="Klenk H.-P."/>
            <person name="LaButti K.M."/>
            <person name="Lapidus A."/>
            <person name="Lindquist E.A."/>
            <person name="Lipzen A.M."/>
            <person name="Meier-Kolthoff J.P."/>
            <person name="Ohm R.A."/>
            <person name="Otillar R.P."/>
            <person name="Pangilinan J.L."/>
            <person name="Peng Y."/>
            <person name="Rokas A."/>
            <person name="Rosa C.A."/>
            <person name="Scheuner C."/>
            <person name="Sibirny A.A."/>
            <person name="Slot J.C."/>
            <person name="Stielow J.B."/>
            <person name="Sun H."/>
            <person name="Kurtzman C.P."/>
            <person name="Blackwell M."/>
            <person name="Grigoriev I.V."/>
            <person name="Jeffries T.W."/>
        </authorList>
    </citation>
    <scope>NUCLEOTIDE SEQUENCE [LARGE SCALE GENOMIC DNA]</scope>
    <source>
        <strain evidence="11 12">DSM 6958</strain>
    </source>
</reference>
<sequence length="238" mass="25612">MSLSLLRIPALINPSATVIFLHGLGDTGNGWRSLADYAHQSQKLAHINFVFPSAPYKKVTVAGGQVMPAWFDILKPAQAPGGQDEGDILETVKYVESLIANEIAGGIPTSKIVIGGFSQGSAIGMTTAAIISEKVAGFTCLSGFLPMKDQIKNELQNDVNKDTPIFIAHGTSDKMVHYSNGVASKDFMIDDLAFSNVEWHSYPGMAHSTSNQEMVDFFTFLEKTIPADGPVNCNADFI</sequence>
<comment type="similarity">
    <text evidence="1">Belongs to the AB hydrolase superfamily. AB hydrolase 2 family.</text>
</comment>
<keyword evidence="12" id="KW-1185">Reference proteome</keyword>
<dbReference type="PANTHER" id="PTHR10655">
    <property type="entry name" value="LYSOPHOSPHOLIPASE-RELATED"/>
    <property type="match status" value="1"/>
</dbReference>
<dbReference type="Pfam" id="PF02230">
    <property type="entry name" value="Abhydrolase_2"/>
    <property type="match status" value="1"/>
</dbReference>
<dbReference type="InterPro" id="IPR029058">
    <property type="entry name" value="AB_hydrolase_fold"/>
</dbReference>
<proteinExistence type="inferred from homology"/>
<evidence type="ECO:0000313" key="12">
    <source>
        <dbReference type="Proteomes" id="UP000095009"/>
    </source>
</evidence>
<keyword evidence="4" id="KW-0719">Serine esterase</keyword>
<comment type="catalytic activity">
    <reaction evidence="9">
        <text>S-hexadecanoyl-L-cysteinyl-[protein] + H2O = L-cysteinyl-[protein] + hexadecanoate + H(+)</text>
        <dbReference type="Rhea" id="RHEA:19233"/>
        <dbReference type="Rhea" id="RHEA-COMP:10131"/>
        <dbReference type="Rhea" id="RHEA-COMP:11032"/>
        <dbReference type="ChEBI" id="CHEBI:7896"/>
        <dbReference type="ChEBI" id="CHEBI:15377"/>
        <dbReference type="ChEBI" id="CHEBI:15378"/>
        <dbReference type="ChEBI" id="CHEBI:29950"/>
        <dbReference type="ChEBI" id="CHEBI:74151"/>
        <dbReference type="EC" id="3.1.2.22"/>
    </reaction>
</comment>
<evidence type="ECO:0000256" key="9">
    <source>
        <dbReference type="ARBA" id="ARBA00047337"/>
    </source>
</evidence>
<dbReference type="Gene3D" id="3.40.50.1820">
    <property type="entry name" value="alpha/beta hydrolase"/>
    <property type="match status" value="1"/>
</dbReference>
<dbReference type="PANTHER" id="PTHR10655:SF17">
    <property type="entry name" value="LYSOPHOSPHOLIPASE-LIKE PROTEIN 1"/>
    <property type="match status" value="1"/>
</dbReference>
<dbReference type="AlphaFoldDB" id="A0A1E3PF63"/>
<name>A0A1E3PF63_9ASCO</name>
<dbReference type="Proteomes" id="UP000095009">
    <property type="component" value="Unassembled WGS sequence"/>
</dbReference>
<gene>
    <name evidence="11" type="ORF">NADFUDRAFT_52993</name>
</gene>